<gene>
    <name evidence="1" type="ORF">Pfra01_002593500</name>
</gene>
<proteinExistence type="predicted"/>
<dbReference type="AlphaFoldDB" id="A0A9W6YDU6"/>
<dbReference type="Proteomes" id="UP001165121">
    <property type="component" value="Unassembled WGS sequence"/>
</dbReference>
<name>A0A9W6YDU6_9STRA</name>
<accession>A0A9W6YDU6</accession>
<comment type="caution">
    <text evidence="1">The sequence shown here is derived from an EMBL/GenBank/DDBJ whole genome shotgun (WGS) entry which is preliminary data.</text>
</comment>
<reference evidence="1" key="1">
    <citation type="submission" date="2023-04" db="EMBL/GenBank/DDBJ databases">
        <title>Phytophthora fragariaefolia NBRC 109709.</title>
        <authorList>
            <person name="Ichikawa N."/>
            <person name="Sato H."/>
            <person name="Tonouchi N."/>
        </authorList>
    </citation>
    <scope>NUCLEOTIDE SEQUENCE</scope>
    <source>
        <strain evidence="1">NBRC 109709</strain>
    </source>
</reference>
<keyword evidence="2" id="KW-1185">Reference proteome</keyword>
<dbReference type="EMBL" id="BSXT01005128">
    <property type="protein sequence ID" value="GMF59834.1"/>
    <property type="molecule type" value="Genomic_DNA"/>
</dbReference>
<evidence type="ECO:0000313" key="1">
    <source>
        <dbReference type="EMBL" id="GMF59834.1"/>
    </source>
</evidence>
<organism evidence="1 2">
    <name type="scientific">Phytophthora fragariaefolia</name>
    <dbReference type="NCBI Taxonomy" id="1490495"/>
    <lineage>
        <taxon>Eukaryota</taxon>
        <taxon>Sar</taxon>
        <taxon>Stramenopiles</taxon>
        <taxon>Oomycota</taxon>
        <taxon>Peronosporomycetes</taxon>
        <taxon>Peronosporales</taxon>
        <taxon>Peronosporaceae</taxon>
        <taxon>Phytophthora</taxon>
    </lineage>
</organism>
<sequence>MGPVWVLATRQRAEADVTTAAEAVVTTAADTTGSGVVATLAAKACTVACVLEGVVRPSASASETALTSTAATDLGVAVVDAARVRLPSRRGCVTTSDAKTPPMALEALEAASSASVPPSSSISIGAEASMLGVAPLGSIGVLGRDVVEAMDDAGDIGGQ</sequence>
<protein>
    <submittedName>
        <fullName evidence="1">Unnamed protein product</fullName>
    </submittedName>
</protein>
<evidence type="ECO:0000313" key="2">
    <source>
        <dbReference type="Proteomes" id="UP001165121"/>
    </source>
</evidence>